<sequence length="212" mass="24244">MGIQLNSTKSRSTEDIGESTRLDFQVEFSEIHLLREAGSSVLEILKLDLVSFVYVPVQPRSPVRAETEIKLGGTQCNIIMSRLKPWLLVQSSKKKRMVLREESSVVKQQSSDIKIIMWTCNVSAPEMTIVLFNMVGSPVYHIYDFDRDYKDVGVAQFTTKYFVARNCLPNAKSDMLLSAWNPPQEWVKKVMLRVDAKQGAPRVEILPLNFFR</sequence>
<protein>
    <submittedName>
        <fullName evidence="1">Uncharacterized protein</fullName>
    </submittedName>
</protein>
<dbReference type="PANTHER" id="PTHR15678:SF6">
    <property type="entry name" value="BRIDGE-LIKE LIPID TRANSFER PROTEIN FAMILY MEMBER 2"/>
    <property type="match status" value="1"/>
</dbReference>
<dbReference type="Proteomes" id="UP001341840">
    <property type="component" value="Unassembled WGS sequence"/>
</dbReference>
<dbReference type="PANTHER" id="PTHR15678">
    <property type="entry name" value="ANTIGEN MLAA-22-RELATED"/>
    <property type="match status" value="1"/>
</dbReference>
<keyword evidence="2" id="KW-1185">Reference proteome</keyword>
<name>A0ABU6XFG5_9FABA</name>
<organism evidence="1 2">
    <name type="scientific">Stylosanthes scabra</name>
    <dbReference type="NCBI Taxonomy" id="79078"/>
    <lineage>
        <taxon>Eukaryota</taxon>
        <taxon>Viridiplantae</taxon>
        <taxon>Streptophyta</taxon>
        <taxon>Embryophyta</taxon>
        <taxon>Tracheophyta</taxon>
        <taxon>Spermatophyta</taxon>
        <taxon>Magnoliopsida</taxon>
        <taxon>eudicotyledons</taxon>
        <taxon>Gunneridae</taxon>
        <taxon>Pentapetalae</taxon>
        <taxon>rosids</taxon>
        <taxon>fabids</taxon>
        <taxon>Fabales</taxon>
        <taxon>Fabaceae</taxon>
        <taxon>Papilionoideae</taxon>
        <taxon>50 kb inversion clade</taxon>
        <taxon>dalbergioids sensu lato</taxon>
        <taxon>Dalbergieae</taxon>
        <taxon>Pterocarpus clade</taxon>
        <taxon>Stylosanthes</taxon>
    </lineage>
</organism>
<accession>A0ABU6XFG5</accession>
<proteinExistence type="predicted"/>
<evidence type="ECO:0000313" key="1">
    <source>
        <dbReference type="EMBL" id="MED6196816.1"/>
    </source>
</evidence>
<reference evidence="1 2" key="1">
    <citation type="journal article" date="2023" name="Plants (Basel)">
        <title>Bridging the Gap: Combining Genomics and Transcriptomics Approaches to Understand Stylosanthes scabra, an Orphan Legume from the Brazilian Caatinga.</title>
        <authorList>
            <person name="Ferreira-Neto J.R.C."/>
            <person name="da Silva M.D."/>
            <person name="Binneck E."/>
            <person name="de Melo N.F."/>
            <person name="da Silva R.H."/>
            <person name="de Melo A.L.T.M."/>
            <person name="Pandolfi V."/>
            <person name="Bustamante F.O."/>
            <person name="Brasileiro-Vidal A.C."/>
            <person name="Benko-Iseppon A.M."/>
        </authorList>
    </citation>
    <scope>NUCLEOTIDE SEQUENCE [LARGE SCALE GENOMIC DNA]</scope>
    <source>
        <tissue evidence="1">Leaves</tissue>
    </source>
</reference>
<evidence type="ECO:0000313" key="2">
    <source>
        <dbReference type="Proteomes" id="UP001341840"/>
    </source>
</evidence>
<dbReference type="InterPro" id="IPR045167">
    <property type="entry name" value="Hobbit"/>
</dbReference>
<dbReference type="Pfam" id="PF10344">
    <property type="entry name" value="Hobbit"/>
    <property type="match status" value="2"/>
</dbReference>
<comment type="caution">
    <text evidence="1">The sequence shown here is derived from an EMBL/GenBank/DDBJ whole genome shotgun (WGS) entry which is preliminary data.</text>
</comment>
<gene>
    <name evidence="1" type="ORF">PIB30_050897</name>
</gene>
<dbReference type="EMBL" id="JASCZI010211803">
    <property type="protein sequence ID" value="MED6196816.1"/>
    <property type="molecule type" value="Genomic_DNA"/>
</dbReference>